<dbReference type="VEuPathDB" id="TriTrypDB:LDHU3_27.3390"/>
<keyword evidence="1" id="KW-0812">Transmembrane</keyword>
<dbReference type="EMBL" id="LR812647">
    <property type="protein sequence ID" value="CAC5431355.1"/>
    <property type="molecule type" value="Genomic_DNA"/>
</dbReference>
<evidence type="ECO:0000313" key="2">
    <source>
        <dbReference type="EMBL" id="CAC5431355.1"/>
    </source>
</evidence>
<dbReference type="VEuPathDB" id="TriTrypDB:LdBPK_272240.1"/>
<dbReference type="VEuPathDB" id="TriTrypDB:LdCL_270029800"/>
<dbReference type="AlphaFoldDB" id="A0A6J8FI55"/>
<reference evidence="2" key="1">
    <citation type="submission" date="2020-06" db="EMBL/GenBank/DDBJ databases">
        <authorList>
            <person name="Camacho E."/>
            <person name="Gonzalez-de la Fuente S."/>
            <person name="Rastrojo A."/>
            <person name="Peiro-Pastor R."/>
            <person name="Solana JC."/>
            <person name="Tabera L."/>
            <person name="Gamarro F."/>
            <person name="Carrasco-Ramiro F."/>
            <person name="Requena JM."/>
            <person name="Aguado B."/>
        </authorList>
    </citation>
    <scope>NUCLEOTIDE SEQUENCE</scope>
</reference>
<sequence>MDQGVVSEWNVVGTFRKRPVPQGPIVDFTSDVSHCNSLDNTDAPILLYEVKGGENQQQSRVPRYMARKIAIPPPSLRKMKVVSFAPPRPADAGARCDEDLFFVDCPEPPSVPSHHRDRVHRQQPLVIGTILPLPLQLAFLMPSAVFLADIALLVVSLATHTPEKALIAACCVLVLMPDIGALILLFKRGIYSVTIAVHLLLWPNVVLLFLQPFVSLLLMVHFLLTTVMVLYCLRVRASTYMTFCRLR</sequence>
<organism evidence="2 3">
    <name type="scientific">Leishmania donovani</name>
    <dbReference type="NCBI Taxonomy" id="5661"/>
    <lineage>
        <taxon>Eukaryota</taxon>
        <taxon>Discoba</taxon>
        <taxon>Euglenozoa</taxon>
        <taxon>Kinetoplastea</taxon>
        <taxon>Metakinetoplastina</taxon>
        <taxon>Trypanosomatida</taxon>
        <taxon>Trypanosomatidae</taxon>
        <taxon>Leishmaniinae</taxon>
        <taxon>Leishmania</taxon>
    </lineage>
</organism>
<keyword evidence="1" id="KW-0472">Membrane</keyword>
<dbReference type="Proteomes" id="UP000601710">
    <property type="component" value="Chromosome 27"/>
</dbReference>
<proteinExistence type="predicted"/>
<feature type="transmembrane region" description="Helical" evidence="1">
    <location>
        <begin position="165"/>
        <end position="186"/>
    </location>
</feature>
<protein>
    <submittedName>
        <fullName evidence="2">Hypothetical_protein_conserved</fullName>
    </submittedName>
</protein>
<evidence type="ECO:0000313" key="3">
    <source>
        <dbReference type="Proteomes" id="UP000601710"/>
    </source>
</evidence>
<feature type="transmembrane region" description="Helical" evidence="1">
    <location>
        <begin position="216"/>
        <end position="233"/>
    </location>
</feature>
<evidence type="ECO:0000256" key="1">
    <source>
        <dbReference type="SAM" id="Phobius"/>
    </source>
</evidence>
<keyword evidence="1" id="KW-1133">Transmembrane helix</keyword>
<feature type="transmembrane region" description="Helical" evidence="1">
    <location>
        <begin position="193"/>
        <end position="210"/>
    </location>
</feature>
<gene>
    <name evidence="2" type="ORF">LDHU3_27.3390</name>
</gene>
<accession>A0A6J8FI55</accession>
<name>A0A6J8FI55_LEIDO</name>